<evidence type="ECO:0000256" key="2">
    <source>
        <dbReference type="ARBA" id="ARBA00023125"/>
    </source>
</evidence>
<protein>
    <submittedName>
        <fullName evidence="5">Putative HTH-type transcriptional regulator YybR</fullName>
    </submittedName>
</protein>
<dbReference type="Pfam" id="PF01638">
    <property type="entry name" value="HxlR"/>
    <property type="match status" value="1"/>
</dbReference>
<dbReference type="Proteomes" id="UP000217209">
    <property type="component" value="Chromosome"/>
</dbReference>
<dbReference type="PROSITE" id="PS51118">
    <property type="entry name" value="HTH_HXLR"/>
    <property type="match status" value="1"/>
</dbReference>
<dbReference type="InterPro" id="IPR011991">
    <property type="entry name" value="ArsR-like_HTH"/>
</dbReference>
<keyword evidence="1" id="KW-0805">Transcription regulation</keyword>
<gene>
    <name evidence="5" type="primary">yybR</name>
    <name evidence="5" type="ORF">CGLAU_04160</name>
</gene>
<proteinExistence type="predicted"/>
<evidence type="ECO:0000313" key="6">
    <source>
        <dbReference type="Proteomes" id="UP000217209"/>
    </source>
</evidence>
<dbReference type="SUPFAM" id="SSF46785">
    <property type="entry name" value="Winged helix' DNA-binding domain"/>
    <property type="match status" value="1"/>
</dbReference>
<dbReference type="KEGG" id="cgv:CGLAU_04160"/>
<dbReference type="PANTHER" id="PTHR33204">
    <property type="entry name" value="TRANSCRIPTIONAL REGULATOR, MARR FAMILY"/>
    <property type="match status" value="1"/>
</dbReference>
<keyword evidence="3" id="KW-0804">Transcription</keyword>
<dbReference type="EMBL" id="CP019688">
    <property type="protein sequence ID" value="AQQ14808.1"/>
    <property type="molecule type" value="Genomic_DNA"/>
</dbReference>
<sequence>MADTTAQGLNVKARRYTGPVSEKQAGEQLWDVMLATCPSRSALVTIANKWTVLVVNSLQDGPQRFGDLRGEVGGISAKVLTEQLRALEREGIVARQSYAESPPRVEYELTELGRGLVGPMVSLRTWVEANFADIQQHRQTFDAQD</sequence>
<dbReference type="InterPro" id="IPR036390">
    <property type="entry name" value="WH_DNA-bd_sf"/>
</dbReference>
<evidence type="ECO:0000256" key="1">
    <source>
        <dbReference type="ARBA" id="ARBA00023015"/>
    </source>
</evidence>
<dbReference type="GO" id="GO:0003677">
    <property type="term" value="F:DNA binding"/>
    <property type="evidence" value="ECO:0007669"/>
    <property type="project" value="UniProtKB-KW"/>
</dbReference>
<keyword evidence="2" id="KW-0238">DNA-binding</keyword>
<evidence type="ECO:0000256" key="3">
    <source>
        <dbReference type="ARBA" id="ARBA00023163"/>
    </source>
</evidence>
<dbReference type="CDD" id="cd00090">
    <property type="entry name" value="HTH_ARSR"/>
    <property type="match status" value="1"/>
</dbReference>
<accession>A0A1Q2HVC9</accession>
<dbReference type="PANTHER" id="PTHR33204:SF39">
    <property type="entry name" value="TRANSCRIPTIONAL REGULATORY PROTEIN"/>
    <property type="match status" value="1"/>
</dbReference>
<organism evidence="5 6">
    <name type="scientific">Corynebacterium glaucum</name>
    <dbReference type="NCBI Taxonomy" id="187491"/>
    <lineage>
        <taxon>Bacteria</taxon>
        <taxon>Bacillati</taxon>
        <taxon>Actinomycetota</taxon>
        <taxon>Actinomycetes</taxon>
        <taxon>Mycobacteriales</taxon>
        <taxon>Corynebacteriaceae</taxon>
        <taxon>Corynebacterium</taxon>
    </lineage>
</organism>
<reference evidence="5 6" key="1">
    <citation type="submission" date="2016-12" db="EMBL/GenBank/DDBJ databases">
        <authorList>
            <person name="Song W.-J."/>
            <person name="Kurnit D.M."/>
        </authorList>
    </citation>
    <scope>NUCLEOTIDE SEQUENCE [LARGE SCALE GENOMIC DNA]</scope>
    <source>
        <strain evidence="5 6">DSM 30827</strain>
    </source>
</reference>
<dbReference type="InterPro" id="IPR002577">
    <property type="entry name" value="HTH_HxlR"/>
</dbReference>
<evidence type="ECO:0000259" key="4">
    <source>
        <dbReference type="PROSITE" id="PS51118"/>
    </source>
</evidence>
<dbReference type="OrthoDB" id="370168at2"/>
<dbReference type="Gene3D" id="1.10.10.10">
    <property type="entry name" value="Winged helix-like DNA-binding domain superfamily/Winged helix DNA-binding domain"/>
    <property type="match status" value="1"/>
</dbReference>
<name>A0A1Q2HVC9_9CORY</name>
<feature type="domain" description="HTH hxlR-type" evidence="4">
    <location>
        <begin position="37"/>
        <end position="135"/>
    </location>
</feature>
<dbReference type="InterPro" id="IPR036388">
    <property type="entry name" value="WH-like_DNA-bd_sf"/>
</dbReference>
<evidence type="ECO:0000313" key="5">
    <source>
        <dbReference type="EMBL" id="AQQ14808.1"/>
    </source>
</evidence>
<dbReference type="AlphaFoldDB" id="A0A1Q2HVC9"/>
<keyword evidence="6" id="KW-1185">Reference proteome</keyword>